<dbReference type="Pfam" id="PF26078">
    <property type="entry name" value="Baseplate_J_M"/>
    <property type="match status" value="1"/>
</dbReference>
<sequence length="391" mass="43169">MDEEILEMIEETDEDDFQIPEFLEEGSEEEIHNTMLGELPNDIDVSEGGYIYDLTRPTAMEISRMKQFELIEALKLIWPRFAEGIYLDYHAETRGLERKEAANAEGILTITGTPGTVIESGSVFTTEEINGEDAKEYETLEEARIPELGSVEVPIQCVEAGTIGNSAVNTIVLQQSTKEGITGVTNYVPISGGYGEEDDDSLRERIMEYDQSQGISFVGNISDYKRWAESVDGVGSVHVIEAKDSSGIVKIVVTDASGNPAEQDLCTRVKDYIMGTDDPEKRLAPVNAIVEVKPPQKQNITVEANVELEDITIDELQTKFKASIQDYLKKVVEEGKIRYTQIGNILGDIPGVYDYSGLKLNGGTANVQVEALSIPFLENADFQLMDETSQG</sequence>
<evidence type="ECO:0000259" key="4">
    <source>
        <dbReference type="Pfam" id="PF26079"/>
    </source>
</evidence>
<dbReference type="PANTHER" id="PTHR37829">
    <property type="entry name" value="PHAGE-LIKE ELEMENT PBSX PROTEIN XKDT"/>
    <property type="match status" value="1"/>
</dbReference>
<dbReference type="Pfam" id="PF26079">
    <property type="entry name" value="Baseplate_J_C"/>
    <property type="match status" value="1"/>
</dbReference>
<proteinExistence type="inferred from homology"/>
<gene>
    <name evidence="5" type="ORF">H8S22_01915</name>
</gene>
<protein>
    <submittedName>
        <fullName evidence="5">Baseplate J/gp47 family protein</fullName>
    </submittedName>
</protein>
<dbReference type="InterPro" id="IPR006949">
    <property type="entry name" value="Barrel_Baseplate_J-like"/>
</dbReference>
<dbReference type="PANTHER" id="PTHR37829:SF3">
    <property type="entry name" value="PROTEIN JAYE-RELATED"/>
    <property type="match status" value="1"/>
</dbReference>
<dbReference type="InterPro" id="IPR052399">
    <property type="entry name" value="Phage_Baseplate_Assmbl_Protein"/>
</dbReference>
<evidence type="ECO:0000313" key="5">
    <source>
        <dbReference type="EMBL" id="MBC5676409.1"/>
    </source>
</evidence>
<feature type="domain" description="Baseplate J-like central" evidence="3">
    <location>
        <begin position="217"/>
        <end position="294"/>
    </location>
</feature>
<dbReference type="InterPro" id="IPR058531">
    <property type="entry name" value="Baseplate_J_M"/>
</dbReference>
<comment type="caution">
    <text evidence="5">The sequence shown here is derived from an EMBL/GenBank/DDBJ whole genome shotgun (WGS) entry which is preliminary data.</text>
</comment>
<dbReference type="EMBL" id="JACOOS010000002">
    <property type="protein sequence ID" value="MBC5676409.1"/>
    <property type="molecule type" value="Genomic_DNA"/>
</dbReference>
<evidence type="ECO:0000256" key="1">
    <source>
        <dbReference type="ARBA" id="ARBA00038087"/>
    </source>
</evidence>
<feature type="domain" description="Baseplate J-like C-terminal" evidence="4">
    <location>
        <begin position="300"/>
        <end position="377"/>
    </location>
</feature>
<dbReference type="RefSeq" id="WP_024726525.1">
    <property type="nucleotide sequence ID" value="NZ_JACOOS010000002.1"/>
</dbReference>
<evidence type="ECO:0000259" key="3">
    <source>
        <dbReference type="Pfam" id="PF26078"/>
    </source>
</evidence>
<keyword evidence="6" id="KW-1185">Reference proteome</keyword>
<comment type="similarity">
    <text evidence="1">Belongs to the Mu gp47/PBSX XkdT family.</text>
</comment>
<dbReference type="Pfam" id="PF04865">
    <property type="entry name" value="Baseplate_J"/>
    <property type="match status" value="1"/>
</dbReference>
<accession>A0ABR7FMH1</accession>
<reference evidence="5 6" key="1">
    <citation type="submission" date="2020-08" db="EMBL/GenBank/DDBJ databases">
        <title>Genome public.</title>
        <authorList>
            <person name="Liu C."/>
            <person name="Sun Q."/>
        </authorList>
    </citation>
    <scope>NUCLEOTIDE SEQUENCE [LARGE SCALE GENOMIC DNA]</scope>
    <source>
        <strain evidence="5 6">NSJ-7</strain>
    </source>
</reference>
<dbReference type="Proteomes" id="UP000635828">
    <property type="component" value="Unassembled WGS sequence"/>
</dbReference>
<feature type="domain" description="Baseplate protein J-like barrel" evidence="2">
    <location>
        <begin position="108"/>
        <end position="193"/>
    </location>
</feature>
<evidence type="ECO:0000259" key="2">
    <source>
        <dbReference type="Pfam" id="PF04865"/>
    </source>
</evidence>
<name>A0ABR7FMH1_9FIRM</name>
<organism evidence="5 6">
    <name type="scientific">Anaerostipes hominis</name>
    <name type="common">ex Liu et al. 2021</name>
    <dbReference type="NCBI Taxonomy" id="2763018"/>
    <lineage>
        <taxon>Bacteria</taxon>
        <taxon>Bacillati</taxon>
        <taxon>Bacillota</taxon>
        <taxon>Clostridia</taxon>
        <taxon>Lachnospirales</taxon>
        <taxon>Lachnospiraceae</taxon>
        <taxon>Anaerostipes</taxon>
    </lineage>
</organism>
<dbReference type="InterPro" id="IPR058530">
    <property type="entry name" value="Baseplate_J-like_C"/>
</dbReference>
<evidence type="ECO:0000313" key="6">
    <source>
        <dbReference type="Proteomes" id="UP000635828"/>
    </source>
</evidence>